<evidence type="ECO:0000313" key="2">
    <source>
        <dbReference type="Proteomes" id="UP000432089"/>
    </source>
</evidence>
<protein>
    <submittedName>
        <fullName evidence="1">Uncharacterized protein</fullName>
    </submittedName>
</protein>
<dbReference type="Proteomes" id="UP000432089">
    <property type="component" value="Unassembled WGS sequence"/>
</dbReference>
<gene>
    <name evidence="1" type="ORF">F6X38_08280</name>
</gene>
<keyword evidence="2" id="KW-1185">Reference proteome</keyword>
<proteinExistence type="predicted"/>
<comment type="caution">
    <text evidence="1">The sequence shown here is derived from an EMBL/GenBank/DDBJ whole genome shotgun (WGS) entry which is preliminary data.</text>
</comment>
<dbReference type="AlphaFoldDB" id="A0A7V7PQ32"/>
<evidence type="ECO:0000313" key="1">
    <source>
        <dbReference type="EMBL" id="KAB0680177.1"/>
    </source>
</evidence>
<dbReference type="RefSeq" id="WP_150969227.1">
    <property type="nucleotide sequence ID" value="NZ_VZDO01000005.1"/>
</dbReference>
<accession>A0A7V7PQ32</accession>
<organism evidence="1 2">
    <name type="scientific">Plantimonas leprariae</name>
    <dbReference type="NCBI Taxonomy" id="2615207"/>
    <lineage>
        <taxon>Bacteria</taxon>
        <taxon>Pseudomonadati</taxon>
        <taxon>Pseudomonadota</taxon>
        <taxon>Alphaproteobacteria</taxon>
        <taxon>Hyphomicrobiales</taxon>
        <taxon>Aurantimonadaceae</taxon>
        <taxon>Plantimonas</taxon>
    </lineage>
</organism>
<reference evidence="1 2" key="1">
    <citation type="submission" date="2019-09" db="EMBL/GenBank/DDBJ databases">
        <title>YIM 132180 draft genome.</title>
        <authorList>
            <person name="Zhang K."/>
        </authorList>
    </citation>
    <scope>NUCLEOTIDE SEQUENCE [LARGE SCALE GENOMIC DNA]</scope>
    <source>
        <strain evidence="1 2">YIM 132180</strain>
    </source>
</reference>
<name>A0A7V7PQ32_9HYPH</name>
<dbReference type="InterPro" id="IPR006311">
    <property type="entry name" value="TAT_signal"/>
</dbReference>
<dbReference type="EMBL" id="VZDO01000005">
    <property type="protein sequence ID" value="KAB0680177.1"/>
    <property type="molecule type" value="Genomic_DNA"/>
</dbReference>
<dbReference type="PROSITE" id="PS51318">
    <property type="entry name" value="TAT"/>
    <property type="match status" value="1"/>
</dbReference>
<sequence length="188" mass="19917">MPNVPIRATGEAAPAVSRRAFLRTSANASAAVVAASGIAVLTSSSQAAEHPDAELVALGIEFDALFAQYKSSTTKAEAASEAFQAARPAPTEGGPAFEAWWADYSVAVDGDWGPSDEWSERVAAVTEKIRALSATTLAGFAVKARTLRFDLAKWGDSPEPMLDWDWDDESLERFVREIEAAGGGRTLA</sequence>